<proteinExistence type="predicted"/>
<feature type="domain" description="Terpene synthase N-terminal" evidence="8">
    <location>
        <begin position="31"/>
        <end position="203"/>
    </location>
</feature>
<evidence type="ECO:0000256" key="3">
    <source>
        <dbReference type="ARBA" id="ARBA00013103"/>
    </source>
</evidence>
<comment type="function">
    <text evidence="2">Responsible for the cyclization of trans,trans-farnesyl diphosphate (FPP) to (+)-delta cadinene.</text>
</comment>
<reference evidence="11" key="1">
    <citation type="submission" date="2025-08" db="UniProtKB">
        <authorList>
            <consortium name="RefSeq"/>
        </authorList>
    </citation>
    <scope>IDENTIFICATION</scope>
    <source>
        <tissue evidence="11">Fruit stalk</tissue>
    </source>
</reference>
<dbReference type="GO" id="GO:0000287">
    <property type="term" value="F:magnesium ion binding"/>
    <property type="evidence" value="ECO:0007669"/>
    <property type="project" value="InterPro"/>
</dbReference>
<dbReference type="CDD" id="cd00684">
    <property type="entry name" value="Terpene_cyclase_plant_C1"/>
    <property type="match status" value="1"/>
</dbReference>
<dbReference type="SUPFAM" id="SSF48576">
    <property type="entry name" value="Terpenoid synthases"/>
    <property type="match status" value="1"/>
</dbReference>
<organism evidence="10 11">
    <name type="scientific">Durio zibethinus</name>
    <name type="common">Durian</name>
    <dbReference type="NCBI Taxonomy" id="66656"/>
    <lineage>
        <taxon>Eukaryota</taxon>
        <taxon>Viridiplantae</taxon>
        <taxon>Streptophyta</taxon>
        <taxon>Embryophyta</taxon>
        <taxon>Tracheophyta</taxon>
        <taxon>Spermatophyta</taxon>
        <taxon>Magnoliopsida</taxon>
        <taxon>eudicotyledons</taxon>
        <taxon>Gunneridae</taxon>
        <taxon>Pentapetalae</taxon>
        <taxon>rosids</taxon>
        <taxon>malvids</taxon>
        <taxon>Malvales</taxon>
        <taxon>Malvaceae</taxon>
        <taxon>Helicteroideae</taxon>
        <taxon>Durio</taxon>
    </lineage>
</organism>
<dbReference type="FunFam" id="1.10.600.10:FF:000007">
    <property type="entry name" value="Isoprene synthase, chloroplastic"/>
    <property type="match status" value="1"/>
</dbReference>
<evidence type="ECO:0000259" key="9">
    <source>
        <dbReference type="Pfam" id="PF03936"/>
    </source>
</evidence>
<dbReference type="EC" id="4.2.3.13" evidence="3"/>
<evidence type="ECO:0000313" key="10">
    <source>
        <dbReference type="Proteomes" id="UP000515121"/>
    </source>
</evidence>
<feature type="domain" description="Terpene synthase metal-binding" evidence="9">
    <location>
        <begin position="261"/>
        <end position="500"/>
    </location>
</feature>
<dbReference type="SFLD" id="SFLDG01019">
    <property type="entry name" value="Terpene_Cyclase_Like_1_C_Termi"/>
    <property type="match status" value="1"/>
</dbReference>
<dbReference type="InterPro" id="IPR036965">
    <property type="entry name" value="Terpene_synth_N_sf"/>
</dbReference>
<feature type="region of interest" description="Disordered" evidence="7">
    <location>
        <begin position="1"/>
        <end position="20"/>
    </location>
</feature>
<protein>
    <recommendedName>
        <fullName evidence="3">(+)-delta-cadinene synthase</fullName>
        <ecNumber evidence="3">4.2.3.13</ecNumber>
    </recommendedName>
</protein>
<accession>A0A6P5WP95</accession>
<dbReference type="InterPro" id="IPR034741">
    <property type="entry name" value="Terpene_cyclase-like_1_C"/>
</dbReference>
<keyword evidence="10" id="KW-1185">Reference proteome</keyword>
<keyword evidence="6" id="KW-0456">Lyase</keyword>
<feature type="compositionally biased region" description="Low complexity" evidence="7">
    <location>
        <begin position="1"/>
        <end position="13"/>
    </location>
</feature>
<dbReference type="PANTHER" id="PTHR31225">
    <property type="entry name" value="OS04G0344100 PROTEIN-RELATED"/>
    <property type="match status" value="1"/>
</dbReference>
<dbReference type="InterPro" id="IPR050148">
    <property type="entry name" value="Terpene_synthase-like"/>
</dbReference>
<dbReference type="InterPro" id="IPR005630">
    <property type="entry name" value="Terpene_synthase_metal-bd"/>
</dbReference>
<dbReference type="GO" id="GO:0016102">
    <property type="term" value="P:diterpenoid biosynthetic process"/>
    <property type="evidence" value="ECO:0007669"/>
    <property type="project" value="InterPro"/>
</dbReference>
<dbReference type="Gene3D" id="1.50.10.130">
    <property type="entry name" value="Terpene synthase, N-terminal domain"/>
    <property type="match status" value="1"/>
</dbReference>
<evidence type="ECO:0000259" key="8">
    <source>
        <dbReference type="Pfam" id="PF01397"/>
    </source>
</evidence>
<dbReference type="RefSeq" id="XP_022717945.1">
    <property type="nucleotide sequence ID" value="XM_022862210.1"/>
</dbReference>
<dbReference type="Proteomes" id="UP000515121">
    <property type="component" value="Unplaced"/>
</dbReference>
<evidence type="ECO:0000256" key="2">
    <source>
        <dbReference type="ARBA" id="ARBA00002383"/>
    </source>
</evidence>
<evidence type="ECO:0000313" key="11">
    <source>
        <dbReference type="RefSeq" id="XP_022717945.1"/>
    </source>
</evidence>
<dbReference type="Gene3D" id="1.10.600.10">
    <property type="entry name" value="Farnesyl Diphosphate Synthase"/>
    <property type="match status" value="1"/>
</dbReference>
<evidence type="ECO:0000256" key="1">
    <source>
        <dbReference type="ARBA" id="ARBA00001946"/>
    </source>
</evidence>
<dbReference type="InterPro" id="IPR008930">
    <property type="entry name" value="Terpenoid_cyclase/PrenylTrfase"/>
</dbReference>
<evidence type="ECO:0000256" key="7">
    <source>
        <dbReference type="SAM" id="MobiDB-lite"/>
    </source>
</evidence>
<dbReference type="InterPro" id="IPR008949">
    <property type="entry name" value="Isoprenoid_synthase_dom_sf"/>
</dbReference>
<keyword evidence="5" id="KW-0460">Magnesium</keyword>
<dbReference type="InterPro" id="IPR044814">
    <property type="entry name" value="Terpene_cyclase_plant_C1"/>
</dbReference>
<dbReference type="Pfam" id="PF03936">
    <property type="entry name" value="Terpene_synth_C"/>
    <property type="match status" value="1"/>
</dbReference>
<dbReference type="Pfam" id="PF01397">
    <property type="entry name" value="Terpene_synth"/>
    <property type="match status" value="1"/>
</dbReference>
<dbReference type="GO" id="GO:0047461">
    <property type="term" value="F:(+)-delta-cadinene synthase activity"/>
    <property type="evidence" value="ECO:0007669"/>
    <property type="project" value="UniProtKB-EC"/>
</dbReference>
<dbReference type="SUPFAM" id="SSF48239">
    <property type="entry name" value="Terpenoid cyclases/Protein prenyltransferases"/>
    <property type="match status" value="1"/>
</dbReference>
<dbReference type="InterPro" id="IPR001906">
    <property type="entry name" value="Terpene_synth_N"/>
</dbReference>
<evidence type="ECO:0000256" key="6">
    <source>
        <dbReference type="ARBA" id="ARBA00023239"/>
    </source>
</evidence>
<dbReference type="PANTHER" id="PTHR31225:SF240">
    <property type="entry name" value="(+)-DELTA-CADINENE SYNTHASE"/>
    <property type="match status" value="1"/>
</dbReference>
<dbReference type="AlphaFoldDB" id="A0A6P5WP95"/>
<sequence>MSSPLSSSLPASAHDSKSIKNRRSANFHRSIWGDLFLSSPCKMNINATTQLQYEELKQEVRTMLMVHTDDSSHKLHLIDIIKRLDVSYHFEREIQDALQNINDDHEYKDDKSLEATSLQFRLLRENGFNVQCETFNKFKDDEGHFKMSLTSDVKGLLELYEAAHLCVHGEHVLEEALAFTTTHLDLAESSSIEYPLSALVSHARKRPIRKSLPRLEARRYISIYQEDGSHDKTLLNFAKLDFNLLQNLHNEELSKISRWYKDLDFPGKLPFARDRLVEGYFWILGVYFEPQYSLAREILTKTIAMASAMDDIYDVHGTFEELELLTNAIERWDTDCIDQLPTYMKIFYKALLDVYEEMEEVMTKQGKLYPVQYAKEEMKQLSQSYFVEAKWYHENYVPSVEEYMINGLVSAGYIMFAITSFVGMGDIVTKEIFDWASSNPKIIKASSVIARLMDDIGSHKFEQERGHVASAVECYMKQHGVSEENACSELNKQIENAWKDINQELVLRPTPWVPMPILTRILNLARVMDFLYKDGDGYTHVGNVVKCGITSLLIDPIPL</sequence>
<evidence type="ECO:0000256" key="5">
    <source>
        <dbReference type="ARBA" id="ARBA00022842"/>
    </source>
</evidence>
<comment type="cofactor">
    <cofactor evidence="1">
        <name>Mg(2+)</name>
        <dbReference type="ChEBI" id="CHEBI:18420"/>
    </cofactor>
</comment>
<keyword evidence="4" id="KW-0479">Metal-binding</keyword>
<dbReference type="OrthoDB" id="1877784at2759"/>
<name>A0A6P5WP95_DURZI</name>
<evidence type="ECO:0000256" key="4">
    <source>
        <dbReference type="ARBA" id="ARBA00022723"/>
    </source>
</evidence>
<gene>
    <name evidence="11" type="primary">LOC111276468</name>
</gene>
<dbReference type="KEGG" id="dzi:111276468"/>
<dbReference type="FunFam" id="1.50.10.130:FF:000001">
    <property type="entry name" value="Isoprene synthase, chloroplastic"/>
    <property type="match status" value="1"/>
</dbReference>
<dbReference type="SFLD" id="SFLDS00005">
    <property type="entry name" value="Isoprenoid_Synthase_Type_I"/>
    <property type="match status" value="1"/>
</dbReference>
<dbReference type="GeneID" id="111276468"/>